<dbReference type="EMBL" id="CM037151">
    <property type="protein sequence ID" value="KAH7842792.1"/>
    <property type="molecule type" value="Genomic_DNA"/>
</dbReference>
<keyword evidence="2" id="KW-1185">Reference proteome</keyword>
<gene>
    <name evidence="1" type="ORF">Vadar_009311</name>
</gene>
<comment type="caution">
    <text evidence="1">The sequence shown here is derived from an EMBL/GenBank/DDBJ whole genome shotgun (WGS) entry which is preliminary data.</text>
</comment>
<dbReference type="Proteomes" id="UP000828048">
    <property type="component" value="Chromosome 1"/>
</dbReference>
<organism evidence="1 2">
    <name type="scientific">Vaccinium darrowii</name>
    <dbReference type="NCBI Taxonomy" id="229202"/>
    <lineage>
        <taxon>Eukaryota</taxon>
        <taxon>Viridiplantae</taxon>
        <taxon>Streptophyta</taxon>
        <taxon>Embryophyta</taxon>
        <taxon>Tracheophyta</taxon>
        <taxon>Spermatophyta</taxon>
        <taxon>Magnoliopsida</taxon>
        <taxon>eudicotyledons</taxon>
        <taxon>Gunneridae</taxon>
        <taxon>Pentapetalae</taxon>
        <taxon>asterids</taxon>
        <taxon>Ericales</taxon>
        <taxon>Ericaceae</taxon>
        <taxon>Vaccinioideae</taxon>
        <taxon>Vaccinieae</taxon>
        <taxon>Vaccinium</taxon>
    </lineage>
</organism>
<evidence type="ECO:0000313" key="2">
    <source>
        <dbReference type="Proteomes" id="UP000828048"/>
    </source>
</evidence>
<protein>
    <submittedName>
        <fullName evidence="1">Uncharacterized protein</fullName>
    </submittedName>
</protein>
<sequence>MVVSSSSLIPFFIFLSIVYLRSTTAASNGQAAAVQLWCVAKNNAEDSAIQTALDWACGPGKCDCGPIQQGGACFVSTDLLTTASYAFNDYFLRNGLTEDSCNFDGVAALTSLNPSHGSCKFPSSLAVNNGSAAGSSAIGGLTPTSADISGSANVNAGKLCWAFITLHLFYATALIF</sequence>
<proteinExistence type="predicted"/>
<evidence type="ECO:0000313" key="1">
    <source>
        <dbReference type="EMBL" id="KAH7842792.1"/>
    </source>
</evidence>
<accession>A0ACB7XPB1</accession>
<name>A0ACB7XPB1_9ERIC</name>
<reference evidence="1 2" key="1">
    <citation type="journal article" date="2021" name="Hortic Res">
        <title>High-quality reference genome and annotation aids understanding of berry development for evergreen blueberry (Vaccinium darrowii).</title>
        <authorList>
            <person name="Yu J."/>
            <person name="Hulse-Kemp A.M."/>
            <person name="Babiker E."/>
            <person name="Staton M."/>
        </authorList>
    </citation>
    <scope>NUCLEOTIDE SEQUENCE [LARGE SCALE GENOMIC DNA]</scope>
    <source>
        <strain evidence="2">cv. NJ 8807/NJ 8810</strain>
        <tissue evidence="1">Young leaf</tissue>
    </source>
</reference>